<feature type="compositionally biased region" description="Pro residues" evidence="1">
    <location>
        <begin position="1"/>
        <end position="30"/>
    </location>
</feature>
<dbReference type="EMBL" id="SOFG01000010">
    <property type="protein sequence ID" value="TFB87906.1"/>
    <property type="molecule type" value="Genomic_DNA"/>
</dbReference>
<keyword evidence="4" id="KW-1185">Reference proteome</keyword>
<reference evidence="3 4" key="1">
    <citation type="submission" date="2019-03" db="EMBL/GenBank/DDBJ databases">
        <title>Genomics of glacier-inhabiting Cryobacterium strains.</title>
        <authorList>
            <person name="Liu Q."/>
            <person name="Xin Y.-H."/>
        </authorList>
    </citation>
    <scope>NUCLEOTIDE SEQUENCE [LARGE SCALE GENOMIC DNA]</scope>
    <source>
        <strain evidence="3 4">MDB2-B</strain>
    </source>
</reference>
<feature type="domain" description="Excalibur calcium-binding" evidence="2">
    <location>
        <begin position="36"/>
        <end position="72"/>
    </location>
</feature>
<evidence type="ECO:0000313" key="4">
    <source>
        <dbReference type="Proteomes" id="UP000297608"/>
    </source>
</evidence>
<feature type="compositionally biased region" description="Basic and acidic residues" evidence="1">
    <location>
        <begin position="61"/>
        <end position="72"/>
    </location>
</feature>
<sequence>PAAPAPAAAPAPEPAPVVAPAPAAPAPAPAAPATASYKNCDAVRAAGAAPIHPGDPGWQSKFDRDGDGIGCE</sequence>
<dbReference type="SMART" id="SM00894">
    <property type="entry name" value="Excalibur"/>
    <property type="match status" value="1"/>
</dbReference>
<dbReference type="RefSeq" id="WP_134533764.1">
    <property type="nucleotide sequence ID" value="NZ_SOFG01000010.1"/>
</dbReference>
<comment type="caution">
    <text evidence="3">The sequence shown here is derived from an EMBL/GenBank/DDBJ whole genome shotgun (WGS) entry which is preliminary data.</text>
</comment>
<feature type="non-terminal residue" evidence="3">
    <location>
        <position position="1"/>
    </location>
</feature>
<dbReference type="Pfam" id="PF05901">
    <property type="entry name" value="Excalibur"/>
    <property type="match status" value="1"/>
</dbReference>
<accession>A0ABY2IH10</accession>
<evidence type="ECO:0000313" key="3">
    <source>
        <dbReference type="EMBL" id="TFB87906.1"/>
    </source>
</evidence>
<evidence type="ECO:0000259" key="2">
    <source>
        <dbReference type="SMART" id="SM00894"/>
    </source>
</evidence>
<name>A0ABY2IH10_9MICO</name>
<dbReference type="InterPro" id="IPR008613">
    <property type="entry name" value="Excalibur_Ca-bd_domain"/>
</dbReference>
<gene>
    <name evidence="3" type="ORF">E3O44_06620</name>
</gene>
<organism evidence="3 4">
    <name type="scientific">Cryobacterium algoricola</name>
    <dbReference type="NCBI Taxonomy" id="1259183"/>
    <lineage>
        <taxon>Bacteria</taxon>
        <taxon>Bacillati</taxon>
        <taxon>Actinomycetota</taxon>
        <taxon>Actinomycetes</taxon>
        <taxon>Micrococcales</taxon>
        <taxon>Microbacteriaceae</taxon>
        <taxon>Cryobacterium</taxon>
    </lineage>
</organism>
<protein>
    <submittedName>
        <fullName evidence="3">Excalibur calcium-binding domain-containing protein</fullName>
    </submittedName>
</protein>
<feature type="region of interest" description="Disordered" evidence="1">
    <location>
        <begin position="47"/>
        <end position="72"/>
    </location>
</feature>
<evidence type="ECO:0000256" key="1">
    <source>
        <dbReference type="SAM" id="MobiDB-lite"/>
    </source>
</evidence>
<feature type="region of interest" description="Disordered" evidence="1">
    <location>
        <begin position="1"/>
        <end position="35"/>
    </location>
</feature>
<dbReference type="Proteomes" id="UP000297608">
    <property type="component" value="Unassembled WGS sequence"/>
</dbReference>
<proteinExistence type="predicted"/>